<dbReference type="EMBL" id="SIJB01000043">
    <property type="protein sequence ID" value="NBI30862.1"/>
    <property type="molecule type" value="Genomic_DNA"/>
</dbReference>
<dbReference type="Proteomes" id="UP000448943">
    <property type="component" value="Unassembled WGS sequence"/>
</dbReference>
<sequence>MKHNQTLLFSSLVIVIMMLFITVSCNYSEEPIISLEVQVLELKDEEYKHVGTFGLDNPSKNDFRKFTFNLEMVHSDEIIRKVQFPSFWSDIWKKSINSIDNIDRYWFGNAHTQDNESGQVSYSIEFIFYSYGVSEEEIKTAFHSIPFKILWETKEGFRVENDYIVGDVIEFVGLQL</sequence>
<evidence type="ECO:0000313" key="3">
    <source>
        <dbReference type="Proteomes" id="UP000448943"/>
    </source>
</evidence>
<dbReference type="PROSITE" id="PS51257">
    <property type="entry name" value="PROKAR_LIPOPROTEIN"/>
    <property type="match status" value="1"/>
</dbReference>
<comment type="caution">
    <text evidence="2">The sequence shown here is derived from an EMBL/GenBank/DDBJ whole genome shotgun (WGS) entry which is preliminary data.</text>
</comment>
<evidence type="ECO:0000313" key="2">
    <source>
        <dbReference type="EMBL" id="NBI30862.1"/>
    </source>
</evidence>
<gene>
    <name evidence="2" type="ORF">ERL59_18080</name>
</gene>
<proteinExistence type="predicted"/>
<keyword evidence="1" id="KW-0472">Membrane</keyword>
<dbReference type="OrthoDB" id="2967173at2"/>
<name>A0A6N9Q7N4_9BACL</name>
<evidence type="ECO:0000256" key="1">
    <source>
        <dbReference type="SAM" id="Phobius"/>
    </source>
</evidence>
<keyword evidence="1" id="KW-0812">Transmembrane</keyword>
<protein>
    <submittedName>
        <fullName evidence="2">Fructose-bisphosphate aldolase</fullName>
    </submittedName>
</protein>
<dbReference type="RefSeq" id="WP_160647672.1">
    <property type="nucleotide sequence ID" value="NZ_SIJB01000043.1"/>
</dbReference>
<organism evidence="2 3">
    <name type="scientific">Chengkuizengella marina</name>
    <dbReference type="NCBI Taxonomy" id="2507566"/>
    <lineage>
        <taxon>Bacteria</taxon>
        <taxon>Bacillati</taxon>
        <taxon>Bacillota</taxon>
        <taxon>Bacilli</taxon>
        <taxon>Bacillales</taxon>
        <taxon>Paenibacillaceae</taxon>
        <taxon>Chengkuizengella</taxon>
    </lineage>
</organism>
<accession>A0A6N9Q7N4</accession>
<feature type="transmembrane region" description="Helical" evidence="1">
    <location>
        <begin position="7"/>
        <end position="24"/>
    </location>
</feature>
<keyword evidence="1" id="KW-1133">Transmembrane helix</keyword>
<reference evidence="2 3" key="1">
    <citation type="submission" date="2019-01" db="EMBL/GenBank/DDBJ databases">
        <title>Chengkuizengella sp. nov., isolated from deep-sea sediment of East Pacific Ocean.</title>
        <authorList>
            <person name="Yang J."/>
            <person name="Lai Q."/>
            <person name="Shao Z."/>
        </authorList>
    </citation>
    <scope>NUCLEOTIDE SEQUENCE [LARGE SCALE GENOMIC DNA]</scope>
    <source>
        <strain evidence="2 3">YPA3-1-1</strain>
    </source>
</reference>
<dbReference type="AlphaFoldDB" id="A0A6N9Q7N4"/>
<keyword evidence="3" id="KW-1185">Reference proteome</keyword>